<protein>
    <recommendedName>
        <fullName evidence="3">Capsule polysaccharide biosynthesis protein</fullName>
    </recommendedName>
</protein>
<reference evidence="1 2" key="1">
    <citation type="submission" date="2021-03" db="EMBL/GenBank/DDBJ databases">
        <title>novel species isolated from a fishpond in China.</title>
        <authorList>
            <person name="Lu H."/>
            <person name="Cai Z."/>
        </authorList>
    </citation>
    <scope>NUCLEOTIDE SEQUENCE [LARGE SCALE GENOMIC DNA]</scope>
    <source>
        <strain evidence="1 2">Y57</strain>
    </source>
</reference>
<dbReference type="EMBL" id="JAFKCS010000002">
    <property type="protein sequence ID" value="MBN7818867.1"/>
    <property type="molecule type" value="Genomic_DNA"/>
</dbReference>
<comment type="caution">
    <text evidence="1">The sequence shown here is derived from an EMBL/GenBank/DDBJ whole genome shotgun (WGS) entry which is preliminary data.</text>
</comment>
<dbReference type="Proteomes" id="UP000663992">
    <property type="component" value="Unassembled WGS sequence"/>
</dbReference>
<sequence>MKKIFIEFFSCTPHVGQSFDIAQNYVDRNFEVEYYFLGESVPYKEFLHDTLHPLLKAFGFDGRTKKMSKLINGGKFKYLEPKIRLEKSENITVSDLDSLKSLHYKSFNVGLGITSSLISYLKDPSPNLEPYQDIINDMYISSISVYEFTKSLLEKEDKENIEVIFMNGRFCCYRAVYEVITELNIPFKIHEGGCDSSHYTEYPSRPHDLVRNQQYMVSEWDNLPCKEEAKSIASDFFSKNRKGIGEIGYIERFSKGQIEGQLPPLPNKKIISFFTSTEDEYEGLFDIVDKRIWKTQFSLIDDLLYFTDNNPAYHLVVRIHPHMKKSSPKLLATWHEDLEKLASTHNLTIIDESSKCSSYSLIDVSHKVVTYGSQTGIEAVFYGKPSIMAGPIAWYSELDCVYKPASSDELFSLLSSEELVVEPEKTLPYGYYMATRGKRLTHYQHKSEHGPLFKGKIIAEKSILLSKVNRFAFSVFSRRKNKKKNIFVFGSGKNGEDFSLLNLSKFNIKGFLDNNSSKHGKSLNGITIFSPDTILTSEFDAIYVVSEHAADIYRQLIDLGVNPDKILFHNSLVTLY</sequence>
<proteinExistence type="predicted"/>
<name>A0ABS3CP67_9ALTE</name>
<keyword evidence="2" id="KW-1185">Reference proteome</keyword>
<evidence type="ECO:0000313" key="1">
    <source>
        <dbReference type="EMBL" id="MBN7818867.1"/>
    </source>
</evidence>
<dbReference type="Pfam" id="PF05159">
    <property type="entry name" value="Capsule_synth"/>
    <property type="match status" value="1"/>
</dbReference>
<dbReference type="InterPro" id="IPR007833">
    <property type="entry name" value="Capsule_polysaccharide_synth"/>
</dbReference>
<organism evidence="1 2">
    <name type="scientific">Bowmanella yangjiangensis</name>
    <dbReference type="NCBI Taxonomy" id="2811230"/>
    <lineage>
        <taxon>Bacteria</taxon>
        <taxon>Pseudomonadati</taxon>
        <taxon>Pseudomonadota</taxon>
        <taxon>Gammaproteobacteria</taxon>
        <taxon>Alteromonadales</taxon>
        <taxon>Alteromonadaceae</taxon>
        <taxon>Bowmanella</taxon>
    </lineage>
</organism>
<accession>A0ABS3CP67</accession>
<dbReference type="Gene3D" id="3.40.50.720">
    <property type="entry name" value="NAD(P)-binding Rossmann-like Domain"/>
    <property type="match status" value="1"/>
</dbReference>
<evidence type="ECO:0008006" key="3">
    <source>
        <dbReference type="Google" id="ProtNLM"/>
    </source>
</evidence>
<evidence type="ECO:0000313" key="2">
    <source>
        <dbReference type="Proteomes" id="UP000663992"/>
    </source>
</evidence>
<gene>
    <name evidence="1" type="ORF">J0A65_03270</name>
</gene>
<dbReference type="RefSeq" id="WP_206592693.1">
    <property type="nucleotide sequence ID" value="NZ_JAFKCS010000002.1"/>
</dbReference>